<organism evidence="3 4">
    <name type="scientific">Blepharisma stoltei</name>
    <dbReference type="NCBI Taxonomy" id="1481888"/>
    <lineage>
        <taxon>Eukaryota</taxon>
        <taxon>Sar</taxon>
        <taxon>Alveolata</taxon>
        <taxon>Ciliophora</taxon>
        <taxon>Postciliodesmatophora</taxon>
        <taxon>Heterotrichea</taxon>
        <taxon>Heterotrichida</taxon>
        <taxon>Blepharismidae</taxon>
        <taxon>Blepharisma</taxon>
    </lineage>
</organism>
<evidence type="ECO:0000313" key="4">
    <source>
        <dbReference type="Proteomes" id="UP001162131"/>
    </source>
</evidence>
<feature type="transmembrane region" description="Helical" evidence="1">
    <location>
        <begin position="236"/>
        <end position="257"/>
    </location>
</feature>
<dbReference type="InterPro" id="IPR052728">
    <property type="entry name" value="O2_lipid_transport_reg"/>
</dbReference>
<dbReference type="EMBL" id="CAJZBQ010000023">
    <property type="protein sequence ID" value="CAG9319481.1"/>
    <property type="molecule type" value="Genomic_DNA"/>
</dbReference>
<keyword evidence="1" id="KW-1133">Transmembrane helix</keyword>
<dbReference type="Proteomes" id="UP001162131">
    <property type="component" value="Unassembled WGS sequence"/>
</dbReference>
<reference evidence="3" key="1">
    <citation type="submission" date="2021-09" db="EMBL/GenBank/DDBJ databases">
        <authorList>
            <consortium name="AG Swart"/>
            <person name="Singh M."/>
            <person name="Singh A."/>
            <person name="Seah K."/>
            <person name="Emmerich C."/>
        </authorList>
    </citation>
    <scope>NUCLEOTIDE SEQUENCE</scope>
    <source>
        <strain evidence="3">ATCC30299</strain>
    </source>
</reference>
<feature type="transmembrane region" description="Helical" evidence="1">
    <location>
        <begin position="412"/>
        <end position="440"/>
    </location>
</feature>
<feature type="transmembrane region" description="Helical" evidence="1">
    <location>
        <begin position="135"/>
        <end position="157"/>
    </location>
</feature>
<keyword evidence="2" id="KW-0732">Signal</keyword>
<comment type="caution">
    <text evidence="3">The sequence shown here is derived from an EMBL/GenBank/DDBJ whole genome shotgun (WGS) entry which is preliminary data.</text>
</comment>
<gene>
    <name evidence="3" type="ORF">BSTOLATCC_MIC24033</name>
</gene>
<keyword evidence="4" id="KW-1185">Reference proteome</keyword>
<keyword evidence="1" id="KW-0812">Transmembrane</keyword>
<evidence type="ECO:0000313" key="3">
    <source>
        <dbReference type="EMBL" id="CAG9319481.1"/>
    </source>
</evidence>
<dbReference type="PANTHER" id="PTHR11161:SF0">
    <property type="entry name" value="O-ACYLTRANSFERASE LIKE PROTEIN"/>
    <property type="match status" value="1"/>
</dbReference>
<feature type="transmembrane region" description="Helical" evidence="1">
    <location>
        <begin position="576"/>
        <end position="596"/>
    </location>
</feature>
<feature type="transmembrane region" description="Helical" evidence="1">
    <location>
        <begin position="616"/>
        <end position="634"/>
    </location>
</feature>
<sequence>MKLIITLLWIISTFANLEKCKQSLESDAAAIVQFLTGNLTSISPVKRLYYSGRDSNDLGLYNLCLGVEDSQYLLLRTPMDILEIYLGLCVPKDCDADSIKSLIRGHPNPHLDLSILKASNMNFEINSPTEHTLSAFGGFIIAITFFFAILVFAGTLIEHLDKPKKQKIIEEEKEIMVELTEKSEMVDISLNFPQKTNILSPKLKYFFINCSMIKNWEKLFDTKFNENLKIFDGIRVMSLGWVILVQVFLARVQWAVINAEDIPYIFGWASTAFDYGGFYAVDTFVWICGFFMGYLSLKEIQNFPKSFRWGFKTLRKIAKTVPAYIFILAFVVSVVPTMGSGPNWHFVDEYLTKDCEKYWWANLLFLNNFIPGGMGSHCISQTWYIASELQLFLFGIFFITIYCYYPKKFSWILASVVFLSEFVLRIILAAEYEISIAFVAEKNVTNETNQIFFVKPYCRVTVYLFGFLSAIIYLQSKSERVFDGFGKQIVGIYQEKRFGAVLSFAIGLGLLNLQIFGQMPCYSDKDNDFQGYSRTGNILSFATNGFFIGLSYSMMFLPLLLDYLSIITSFLSWKGWIPFSNLTFSTFLVHLAVVYGLFSAEEYGYVFTTLNQFSDFIYILFCSYFFGLVLYLLIEAPFKNFLTNIFSRPKNTQDEPLLLVNP</sequence>
<name>A0AAU9J2D0_9CILI</name>
<feature type="transmembrane region" description="Helical" evidence="1">
    <location>
        <begin position="383"/>
        <end position="405"/>
    </location>
</feature>
<dbReference type="PANTHER" id="PTHR11161">
    <property type="entry name" value="O-ACYLTRANSFERASE"/>
    <property type="match status" value="1"/>
</dbReference>
<feature type="transmembrane region" description="Helical" evidence="1">
    <location>
        <begin position="277"/>
        <end position="297"/>
    </location>
</feature>
<feature type="chain" id="PRO_5043863268" description="Nose resistant-to-fluoxetine protein N-terminal domain-containing protein" evidence="2">
    <location>
        <begin position="16"/>
        <end position="662"/>
    </location>
</feature>
<evidence type="ECO:0000256" key="2">
    <source>
        <dbReference type="SAM" id="SignalP"/>
    </source>
</evidence>
<evidence type="ECO:0000256" key="1">
    <source>
        <dbReference type="SAM" id="Phobius"/>
    </source>
</evidence>
<feature type="transmembrane region" description="Helical" evidence="1">
    <location>
        <begin position="497"/>
        <end position="517"/>
    </location>
</feature>
<evidence type="ECO:0008006" key="5">
    <source>
        <dbReference type="Google" id="ProtNLM"/>
    </source>
</evidence>
<accession>A0AAU9J2D0</accession>
<dbReference type="AlphaFoldDB" id="A0AAU9J2D0"/>
<feature type="transmembrane region" description="Helical" evidence="1">
    <location>
        <begin position="460"/>
        <end position="476"/>
    </location>
</feature>
<feature type="signal peptide" evidence="2">
    <location>
        <begin position="1"/>
        <end position="15"/>
    </location>
</feature>
<feature type="transmembrane region" description="Helical" evidence="1">
    <location>
        <begin position="317"/>
        <end position="338"/>
    </location>
</feature>
<feature type="transmembrane region" description="Helical" evidence="1">
    <location>
        <begin position="537"/>
        <end position="564"/>
    </location>
</feature>
<proteinExistence type="predicted"/>
<keyword evidence="1" id="KW-0472">Membrane</keyword>
<protein>
    <recommendedName>
        <fullName evidence="5">Nose resistant-to-fluoxetine protein N-terminal domain-containing protein</fullName>
    </recommendedName>
</protein>